<evidence type="ECO:0000313" key="8">
    <source>
        <dbReference type="EMBL" id="QSL64213.1"/>
    </source>
</evidence>
<dbReference type="PANTHER" id="PTHR22940:SF4">
    <property type="entry name" value="PROTEIN TIMELESS HOMOLOG"/>
    <property type="match status" value="1"/>
</dbReference>
<dbReference type="GO" id="GO:0043111">
    <property type="term" value="P:replication fork arrest"/>
    <property type="evidence" value="ECO:0007669"/>
    <property type="project" value="TreeGrafter"/>
</dbReference>
<proteinExistence type="predicted"/>
<evidence type="ECO:0000256" key="2">
    <source>
        <dbReference type="ARBA" id="ARBA00022880"/>
    </source>
</evidence>
<dbReference type="EMBL" id="CP054532">
    <property type="protein sequence ID" value="QSL64213.1"/>
    <property type="molecule type" value="Genomic_DNA"/>
</dbReference>
<name>A0A899FU60_9ASCO</name>
<evidence type="ECO:0000256" key="4">
    <source>
        <dbReference type="ARBA" id="ARBA00023306"/>
    </source>
</evidence>
<keyword evidence="4" id="KW-0131">Cell cycle</keyword>
<evidence type="ECO:0000259" key="7">
    <source>
        <dbReference type="Pfam" id="PF04821"/>
    </source>
</evidence>
<organism evidence="8 9">
    <name type="scientific">Pneumocystis wakefieldiae</name>
    <dbReference type="NCBI Taxonomy" id="38082"/>
    <lineage>
        <taxon>Eukaryota</taxon>
        <taxon>Fungi</taxon>
        <taxon>Dikarya</taxon>
        <taxon>Ascomycota</taxon>
        <taxon>Taphrinomycotina</taxon>
        <taxon>Pneumocystomycetes</taxon>
        <taxon>Pneumocystaceae</taxon>
        <taxon>Pneumocystis</taxon>
    </lineage>
</organism>
<dbReference type="GO" id="GO:0006281">
    <property type="term" value="P:DNA repair"/>
    <property type="evidence" value="ECO:0007669"/>
    <property type="project" value="TreeGrafter"/>
</dbReference>
<feature type="domain" description="Timeless N-terminal" evidence="7">
    <location>
        <begin position="24"/>
        <end position="279"/>
    </location>
</feature>
<dbReference type="Pfam" id="PF04821">
    <property type="entry name" value="TIMELESS"/>
    <property type="match status" value="1"/>
</dbReference>
<keyword evidence="5" id="KW-0175">Coiled coil</keyword>
<keyword evidence="2" id="KW-0236">DNA replication inhibitor</keyword>
<reference evidence="8" key="1">
    <citation type="submission" date="2020-06" db="EMBL/GenBank/DDBJ databases">
        <title>Genomes of multiple members of Pneumocystis genus reveal paths to human pathogen Pneumocystis jirovecii.</title>
        <authorList>
            <person name="Cisse O.H."/>
            <person name="Ma L."/>
            <person name="Dekker J."/>
            <person name="Khil P."/>
            <person name="Jo J."/>
            <person name="Brenchley J."/>
            <person name="Blair R."/>
            <person name="Pahar B."/>
            <person name="Chabe M."/>
            <person name="Van Rompay K.A."/>
            <person name="Keesler R."/>
            <person name="Sukura A."/>
            <person name="Hirsch V."/>
            <person name="Kutty G."/>
            <person name="Liu Y."/>
            <person name="Peng L."/>
            <person name="Chen J."/>
            <person name="Song J."/>
            <person name="Weissenbacher-Lang C."/>
            <person name="Xu J."/>
            <person name="Upham N.S."/>
            <person name="Stajich J.E."/>
            <person name="Cuomo C.A."/>
            <person name="Cushion M.T."/>
            <person name="Kovacs J.A."/>
        </authorList>
    </citation>
    <scope>NUCLEOTIDE SEQUENCE</scope>
    <source>
        <strain evidence="8">2A</strain>
    </source>
</reference>
<evidence type="ECO:0000256" key="6">
    <source>
        <dbReference type="SAM" id="MobiDB-lite"/>
    </source>
</evidence>
<feature type="coiled-coil region" evidence="5">
    <location>
        <begin position="890"/>
        <end position="917"/>
    </location>
</feature>
<dbReference type="PANTHER" id="PTHR22940">
    <property type="entry name" value="TIMEOUT/TIMELESS-2"/>
    <property type="match status" value="1"/>
</dbReference>
<gene>
    <name evidence="8" type="ORF">MERGE_000368</name>
</gene>
<feature type="compositionally biased region" description="Basic residues" evidence="6">
    <location>
        <begin position="1039"/>
        <end position="1050"/>
    </location>
</feature>
<comment type="subcellular location">
    <subcellularLocation>
        <location evidence="1">Nucleus</location>
    </subcellularLocation>
</comment>
<dbReference type="GO" id="GO:0003677">
    <property type="term" value="F:DNA binding"/>
    <property type="evidence" value="ECO:0007669"/>
    <property type="project" value="TreeGrafter"/>
</dbReference>
<keyword evidence="3" id="KW-0539">Nucleus</keyword>
<dbReference type="GO" id="GO:0000076">
    <property type="term" value="P:DNA replication checkpoint signaling"/>
    <property type="evidence" value="ECO:0007669"/>
    <property type="project" value="TreeGrafter"/>
</dbReference>
<dbReference type="InterPro" id="IPR044998">
    <property type="entry name" value="Timeless"/>
</dbReference>
<feature type="region of interest" description="Disordered" evidence="6">
    <location>
        <begin position="1034"/>
        <end position="1058"/>
    </location>
</feature>
<evidence type="ECO:0000256" key="3">
    <source>
        <dbReference type="ARBA" id="ARBA00023242"/>
    </source>
</evidence>
<dbReference type="GO" id="GO:0031298">
    <property type="term" value="C:replication fork protection complex"/>
    <property type="evidence" value="ECO:0007669"/>
    <property type="project" value="TreeGrafter"/>
</dbReference>
<sequence length="1058" mass="123344">MKKSVIHNLVSSLGGVDISLEDKPYILGDDGLACLKDLKRLLQHYDHKYNSWDVKRILADTNFVEADLCPILAIWNPLDGEDRVKWRTSLACVELLVELTWPLEVNELNANKRTFEQLPHLRLAQSFYKKSVLSYSKADLLFNAISVSFASMSIPRSERSERDEGIIRLVLYFIRNIAMIDEETTRNETILAFKKGSILDLIISVAGGIGDEFISQDVIILEIIFYLLRGINPEKLFLSDKDQSLKPLDDLSNLLKLETDNKKKILKTTRHNRFGTLISLITHNNKRITVASQGAILKDAENSFDKIDAAKKWKMRKSKISAMDDVDKPVFIMHDAIMIISAFITEFLGLSFNPLFSSILRCLEIEEIRISQENHIHFLYCIGYFIHALRLRLYSKNLDDSSKYKDYGLIASMLQQRALIMIYKLMRESFDLKIWKELHSAMECFKQILLIINCMAISSQEYQEIADNMQNNIYYEEHNLDLIISVIKLYKTQSFGFLNISTELVHNLLKMLEKYSKKKDYMYVRVRQRQNKKKNADISNQAEASCSDNDNFHSESKLVYKERSFEFSKFEKKFVNDHCIDTFRTFLEYYRELTPEQIKRVISFFYRIFVKQKAEIYMFRLDICELFNRMLNDDIYFSKSHPTRAEMEKFIKFYMKRLISVISKSPALYVELLFHKMHDTVYYLQHGCDEVAITKPIKLSAEFEVKPGMDFEQQISVVVTVLLDENKSDELDWLKIKLSDAISQRKSWELEKESRESLENSSHKDLLSLPPCYVVIFETEQQRKKCFKNGKLRLLISLCGFVEEKSIDDIMPSLIIPSDVSSSTLSYNLGLVKKYTDNPAIFDDGKPAINFLRRKYKPRNHYDTSSQDDDTIDSNDFDSIRSMSLAKISKKRHRKLLNEEELNIRSERRKKLEEERMKIIKSLKYVIDSDNTDNDAAFFASEEILRKKSKLMASNFGKKNKNIEKVFKSLDFEDELNLSKRYHSYGIDDSPKTNNSADLEQEIPTNHDKLFIDDYFSSHSNSSDFQNNEAISILSNKNSQKKSNKAKGRRIFTESSSE</sequence>
<dbReference type="InterPro" id="IPR006906">
    <property type="entry name" value="Timeless_N"/>
</dbReference>
<dbReference type="Proteomes" id="UP000663699">
    <property type="component" value="Chromosome 1"/>
</dbReference>
<evidence type="ECO:0000313" key="9">
    <source>
        <dbReference type="Proteomes" id="UP000663699"/>
    </source>
</evidence>
<accession>A0A899FU60</accession>
<dbReference type="AlphaFoldDB" id="A0A899FU60"/>
<dbReference type="OrthoDB" id="310853at2759"/>
<protein>
    <recommendedName>
        <fullName evidence="7">Timeless N-terminal domain-containing protein</fullName>
    </recommendedName>
</protein>
<evidence type="ECO:0000256" key="1">
    <source>
        <dbReference type="ARBA" id="ARBA00004123"/>
    </source>
</evidence>
<keyword evidence="9" id="KW-1185">Reference proteome</keyword>
<evidence type="ECO:0000256" key="5">
    <source>
        <dbReference type="SAM" id="Coils"/>
    </source>
</evidence>